<dbReference type="SUPFAM" id="SSF52540">
    <property type="entry name" value="P-loop containing nucleoside triphosphate hydrolases"/>
    <property type="match status" value="1"/>
</dbReference>
<gene>
    <name evidence="13" type="ordered locus">Oant_2167</name>
</gene>
<dbReference type="GO" id="GO:0140359">
    <property type="term" value="F:ABC-type transporter activity"/>
    <property type="evidence" value="ECO:0007669"/>
    <property type="project" value="InterPro"/>
</dbReference>
<dbReference type="PROSITE" id="PS50990">
    <property type="entry name" value="PEPTIDASE_C39"/>
    <property type="match status" value="1"/>
</dbReference>
<dbReference type="eggNOG" id="COG2274">
    <property type="taxonomic scope" value="Bacteria"/>
</dbReference>
<evidence type="ECO:0000259" key="12">
    <source>
        <dbReference type="PROSITE" id="PS50990"/>
    </source>
</evidence>
<proteinExistence type="inferred from homology"/>
<dbReference type="InterPro" id="IPR011527">
    <property type="entry name" value="ABC1_TM_dom"/>
</dbReference>
<dbReference type="RefSeq" id="WP_012092060.1">
    <property type="nucleotide sequence ID" value="NC_009667.1"/>
</dbReference>
<dbReference type="PATRIC" id="fig|439375.7.peg.2277"/>
<keyword evidence="6" id="KW-0067">ATP-binding</keyword>
<dbReference type="SMART" id="SM00382">
    <property type="entry name" value="AAA"/>
    <property type="match status" value="1"/>
</dbReference>
<dbReference type="AlphaFoldDB" id="A6X0X9"/>
<dbReference type="HOGENOM" id="CLU_000604_84_3_5"/>
<dbReference type="GO" id="GO:0008234">
    <property type="term" value="F:cysteine-type peptidase activity"/>
    <property type="evidence" value="ECO:0007669"/>
    <property type="project" value="InterPro"/>
</dbReference>
<dbReference type="Gene3D" id="1.20.1560.10">
    <property type="entry name" value="ABC transporter type 1, transmembrane domain"/>
    <property type="match status" value="1"/>
</dbReference>
<feature type="transmembrane region" description="Helical" evidence="9">
    <location>
        <begin position="391"/>
        <end position="410"/>
    </location>
</feature>
<evidence type="ECO:0000259" key="10">
    <source>
        <dbReference type="PROSITE" id="PS50893"/>
    </source>
</evidence>
<dbReference type="InterPro" id="IPR033838">
    <property type="entry name" value="CvaB_peptidase"/>
</dbReference>
<comment type="similarity">
    <text evidence="3">Belongs to the ABC transporter superfamily.</text>
</comment>
<dbReference type="GO" id="GO:0034040">
    <property type="term" value="F:ATPase-coupled lipid transmembrane transporter activity"/>
    <property type="evidence" value="ECO:0007669"/>
    <property type="project" value="TreeGrafter"/>
</dbReference>
<keyword evidence="5" id="KW-0547">Nucleotide-binding</keyword>
<evidence type="ECO:0000256" key="4">
    <source>
        <dbReference type="ARBA" id="ARBA00022692"/>
    </source>
</evidence>
<dbReference type="InterPro" id="IPR003439">
    <property type="entry name" value="ABC_transporter-like_ATP-bd"/>
</dbReference>
<dbReference type="CDD" id="cd02419">
    <property type="entry name" value="Peptidase_C39C"/>
    <property type="match status" value="1"/>
</dbReference>
<dbReference type="STRING" id="439375.Oant_2167"/>
<evidence type="ECO:0000256" key="6">
    <source>
        <dbReference type="ARBA" id="ARBA00022840"/>
    </source>
</evidence>
<evidence type="ECO:0000256" key="2">
    <source>
        <dbReference type="ARBA" id="ARBA00004651"/>
    </source>
</evidence>
<dbReference type="InterPro" id="IPR027417">
    <property type="entry name" value="P-loop_NTPase"/>
</dbReference>
<feature type="domain" description="ABC transmembrane type-1" evidence="11">
    <location>
        <begin position="173"/>
        <end position="452"/>
    </location>
</feature>
<evidence type="ECO:0000256" key="7">
    <source>
        <dbReference type="ARBA" id="ARBA00022989"/>
    </source>
</evidence>
<evidence type="ECO:0000313" key="13">
    <source>
        <dbReference type="EMBL" id="ABS14883.1"/>
    </source>
</evidence>
<dbReference type="InterPro" id="IPR039421">
    <property type="entry name" value="Type_1_exporter"/>
</dbReference>
<sequence length="696" mass="76498">MKNGLNYSLSLKRQLPVILQTEVAECGLACLAMVAGYYGHAIDLGTLRRRFSVSLKGLSLLDISRIASSLFIASRPVRVEIDDLPRLQVPCILHWELRHYVVLEKVTAKGVYIHDPARGRRLISLKELSDCFTGVALELCPADGFERKTEKERIRLTDLFRRITGLKRALFQIFALSLCLEAIALLSPIGSQIIFDEVIVASDRDLLTLVAIGLGVLVVLQLVFGLARSWAVLIMGTNLNPQWTTALFDHLLRLPLSYFEKRHVGDVVSRFGSLGRIQSALTTDLVSAVLDGIMTIGAFIMMVLYGGWLTAVALIALLLHLALRVAAYHPYRAANEAAIIQGAKEDSHFIETIRGIASIKTMDLHDRRRGAWLTLLVNAINSDLRIKKLDMLFGVLGTFLAAADGIIMLILGTRSVMDGAMTVGMLIAFLAYKDQLVGRVGALIDLAISLKMLTLHTERIADIALTSQEAAPMQAMVLPMPIQTEHSLPVRVENVHYSYGEGLPKVLNGISLTIEPGECLAITGPSGCGKTTLLKIMAGLIEPGEGKVLFGDTDISQMGLVDYRRQIATVLQDDQLFAGTIAENISCFDPHADQAWIEECARLVAMRDEIMAMPMRYDSLIGDMGSSLSGGQKQRLFLARALYRRPSILFLDEATSALDEANERRINVAVSSLHISRILVAHRLSTIAQASRRIEL</sequence>
<evidence type="ECO:0000256" key="1">
    <source>
        <dbReference type="ARBA" id="ARBA00004533"/>
    </source>
</evidence>
<comment type="subcellular location">
    <subcellularLocation>
        <location evidence="1">Cell inner membrane</location>
    </subcellularLocation>
    <subcellularLocation>
        <location evidence="2">Cell membrane</location>
        <topology evidence="2">Multi-pass membrane protein</topology>
    </subcellularLocation>
</comment>
<accession>A6X0X9</accession>
<protein>
    <submittedName>
        <fullName evidence="13">ABC transporter related</fullName>
    </submittedName>
</protein>
<dbReference type="InterPro" id="IPR003593">
    <property type="entry name" value="AAA+_ATPase"/>
</dbReference>
<dbReference type="GO" id="GO:0005524">
    <property type="term" value="F:ATP binding"/>
    <property type="evidence" value="ECO:0007669"/>
    <property type="project" value="UniProtKB-KW"/>
</dbReference>
<dbReference type="InterPro" id="IPR036640">
    <property type="entry name" value="ABC1_TM_sf"/>
</dbReference>
<dbReference type="MEROPS" id="C39.005"/>
<evidence type="ECO:0000313" key="14">
    <source>
        <dbReference type="Proteomes" id="UP000002301"/>
    </source>
</evidence>
<dbReference type="GO" id="GO:0016887">
    <property type="term" value="F:ATP hydrolysis activity"/>
    <property type="evidence" value="ECO:0007669"/>
    <property type="project" value="InterPro"/>
</dbReference>
<dbReference type="Pfam" id="PF00664">
    <property type="entry name" value="ABC_membrane"/>
    <property type="match status" value="1"/>
</dbReference>
<evidence type="ECO:0000256" key="8">
    <source>
        <dbReference type="ARBA" id="ARBA00023136"/>
    </source>
</evidence>
<feature type="transmembrane region" description="Helical" evidence="9">
    <location>
        <begin position="169"/>
        <end position="194"/>
    </location>
</feature>
<evidence type="ECO:0000259" key="11">
    <source>
        <dbReference type="PROSITE" id="PS50929"/>
    </source>
</evidence>
<dbReference type="PROSITE" id="PS50893">
    <property type="entry name" value="ABC_TRANSPORTER_2"/>
    <property type="match status" value="1"/>
</dbReference>
<evidence type="ECO:0000256" key="9">
    <source>
        <dbReference type="SAM" id="Phobius"/>
    </source>
</evidence>
<dbReference type="PROSITE" id="PS00211">
    <property type="entry name" value="ABC_TRANSPORTER_1"/>
    <property type="match status" value="1"/>
</dbReference>
<evidence type="ECO:0000256" key="3">
    <source>
        <dbReference type="ARBA" id="ARBA00005417"/>
    </source>
</evidence>
<dbReference type="Proteomes" id="UP000002301">
    <property type="component" value="Chromosome 1"/>
</dbReference>
<name>A6X0X9_BRUA4</name>
<dbReference type="InterPro" id="IPR017871">
    <property type="entry name" value="ABC_transporter-like_CS"/>
</dbReference>
<keyword evidence="14" id="KW-1185">Reference proteome</keyword>
<feature type="domain" description="ABC transporter" evidence="10">
    <location>
        <begin position="490"/>
        <end position="696"/>
    </location>
</feature>
<keyword evidence="4 9" id="KW-0812">Transmembrane</keyword>
<dbReference type="Gene3D" id="3.90.70.10">
    <property type="entry name" value="Cysteine proteinases"/>
    <property type="match status" value="1"/>
</dbReference>
<dbReference type="Pfam" id="PF03412">
    <property type="entry name" value="Peptidase_C39"/>
    <property type="match status" value="1"/>
</dbReference>
<organism evidence="13 14">
    <name type="scientific">Brucella anthropi (strain ATCC 49188 / DSM 6882 / CCUG 24695 / JCM 21032 / LMG 3331 / NBRC 15819 / NCTC 12168 / Alc 37)</name>
    <name type="common">Ochrobactrum anthropi</name>
    <dbReference type="NCBI Taxonomy" id="439375"/>
    <lineage>
        <taxon>Bacteria</taxon>
        <taxon>Pseudomonadati</taxon>
        <taxon>Pseudomonadota</taxon>
        <taxon>Alphaproteobacteria</taxon>
        <taxon>Hyphomicrobiales</taxon>
        <taxon>Brucellaceae</taxon>
        <taxon>Brucella/Ochrobactrum group</taxon>
        <taxon>Brucella</taxon>
    </lineage>
</organism>
<keyword evidence="7 9" id="KW-1133">Transmembrane helix</keyword>
<feature type="transmembrane region" description="Helical" evidence="9">
    <location>
        <begin position="206"/>
        <end position="227"/>
    </location>
</feature>
<dbReference type="PANTHER" id="PTHR24221">
    <property type="entry name" value="ATP-BINDING CASSETTE SUB-FAMILY B"/>
    <property type="match status" value="1"/>
</dbReference>
<dbReference type="Pfam" id="PF00005">
    <property type="entry name" value="ABC_tran"/>
    <property type="match status" value="1"/>
</dbReference>
<dbReference type="PANTHER" id="PTHR24221:SF606">
    <property type="entry name" value="COLICIN V SECRETION-PROCESSING ATP-BINDING PROTEIN"/>
    <property type="match status" value="1"/>
</dbReference>
<feature type="domain" description="Peptidase C39" evidence="12">
    <location>
        <begin position="20"/>
        <end position="139"/>
    </location>
</feature>
<dbReference type="CDD" id="cd18567">
    <property type="entry name" value="ABC_6TM_CvaB_RaxB_like"/>
    <property type="match status" value="1"/>
</dbReference>
<feature type="transmembrane region" description="Helical" evidence="9">
    <location>
        <begin position="280"/>
        <end position="302"/>
    </location>
</feature>
<reference evidence="13 14" key="1">
    <citation type="journal article" date="2011" name="J. Bacteriol.">
        <title>Genome of Ochrobactrum anthropi ATCC 49188 T, a versatile opportunistic pathogen and symbiont of several eukaryotic hosts.</title>
        <authorList>
            <person name="Chain P.S."/>
            <person name="Lang D.M."/>
            <person name="Comerci D.J."/>
            <person name="Malfatti S.A."/>
            <person name="Vergez L.M."/>
            <person name="Shin M."/>
            <person name="Ugalde R.A."/>
            <person name="Garcia E."/>
            <person name="Tolmasky M.E."/>
        </authorList>
    </citation>
    <scope>NUCLEOTIDE SEQUENCE [LARGE SCALE GENOMIC DNA]</scope>
    <source>
        <strain evidence="14">ATCC 49188 / DSM 6882 / CCUG 24695 / JCM 21032 / LMG 3331 / NBRC 15819 / NCTC 12168 / Alc 37</strain>
    </source>
</reference>
<feature type="transmembrane region" description="Helical" evidence="9">
    <location>
        <begin position="308"/>
        <end position="327"/>
    </location>
</feature>
<dbReference type="GO" id="GO:0006508">
    <property type="term" value="P:proteolysis"/>
    <property type="evidence" value="ECO:0007669"/>
    <property type="project" value="InterPro"/>
</dbReference>
<dbReference type="InterPro" id="IPR005074">
    <property type="entry name" value="Peptidase_C39"/>
</dbReference>
<evidence type="ECO:0000256" key="5">
    <source>
        <dbReference type="ARBA" id="ARBA00022741"/>
    </source>
</evidence>
<dbReference type="SUPFAM" id="SSF90123">
    <property type="entry name" value="ABC transporter transmembrane region"/>
    <property type="match status" value="1"/>
</dbReference>
<dbReference type="GO" id="GO:0005886">
    <property type="term" value="C:plasma membrane"/>
    <property type="evidence" value="ECO:0007669"/>
    <property type="project" value="UniProtKB-SubCell"/>
</dbReference>
<dbReference type="Gene3D" id="3.40.50.300">
    <property type="entry name" value="P-loop containing nucleotide triphosphate hydrolases"/>
    <property type="match status" value="1"/>
</dbReference>
<keyword evidence="8 9" id="KW-0472">Membrane</keyword>
<dbReference type="EMBL" id="CP000758">
    <property type="protein sequence ID" value="ABS14883.1"/>
    <property type="molecule type" value="Genomic_DNA"/>
</dbReference>
<dbReference type="KEGG" id="oan:Oant_2167"/>
<dbReference type="PROSITE" id="PS50929">
    <property type="entry name" value="ABC_TM1F"/>
    <property type="match status" value="1"/>
</dbReference>